<comment type="subunit">
    <text evidence="7">NDH-1 is composed of 14 different subunits. Subunits NuoA, H, J, K, L, M, N constitute the membrane sector of the complex.</text>
</comment>
<comment type="catalytic activity">
    <reaction evidence="7">
        <text>a quinone + NADH + 5 H(+)(in) = a quinol + NAD(+) + 4 H(+)(out)</text>
        <dbReference type="Rhea" id="RHEA:57888"/>
        <dbReference type="ChEBI" id="CHEBI:15378"/>
        <dbReference type="ChEBI" id="CHEBI:24646"/>
        <dbReference type="ChEBI" id="CHEBI:57540"/>
        <dbReference type="ChEBI" id="CHEBI:57945"/>
        <dbReference type="ChEBI" id="CHEBI:132124"/>
    </reaction>
</comment>
<dbReference type="GO" id="GO:0050136">
    <property type="term" value="F:NADH dehydrogenase (quinone) (non-electrogenic) activity"/>
    <property type="evidence" value="ECO:0007669"/>
    <property type="project" value="UniProtKB-UniRule"/>
</dbReference>
<dbReference type="GO" id="GO:0042773">
    <property type="term" value="P:ATP synthesis coupled electron transport"/>
    <property type="evidence" value="ECO:0007669"/>
    <property type="project" value="InterPro"/>
</dbReference>
<keyword evidence="8" id="KW-0560">Oxidoreductase</keyword>
<dbReference type="GO" id="GO:0030964">
    <property type="term" value="C:NADH dehydrogenase complex"/>
    <property type="evidence" value="ECO:0007669"/>
    <property type="project" value="TreeGrafter"/>
</dbReference>
<evidence type="ECO:0000256" key="2">
    <source>
        <dbReference type="ARBA" id="ARBA00010519"/>
    </source>
</evidence>
<dbReference type="AlphaFoldDB" id="A0A7V8V8Y3"/>
<evidence type="ECO:0000256" key="7">
    <source>
        <dbReference type="HAMAP-Rule" id="MF_01456"/>
    </source>
</evidence>
<feature type="transmembrane region" description="Helical" evidence="7">
    <location>
        <begin position="37"/>
        <end position="60"/>
    </location>
</feature>
<protein>
    <recommendedName>
        <fullName evidence="7">NADH-quinone oxidoreductase subunit K</fullName>
        <ecNumber evidence="7">7.1.1.-</ecNumber>
    </recommendedName>
    <alternativeName>
        <fullName evidence="7">NADH dehydrogenase I subunit K</fullName>
    </alternativeName>
    <alternativeName>
        <fullName evidence="7">NDH-1 subunit K</fullName>
    </alternativeName>
</protein>
<evidence type="ECO:0000256" key="5">
    <source>
        <dbReference type="ARBA" id="ARBA00022989"/>
    </source>
</evidence>
<dbReference type="InterPro" id="IPR001133">
    <property type="entry name" value="NADH_UbQ_OxRdtase_chain4L/K"/>
</dbReference>
<comment type="caution">
    <text evidence="8">The sequence shown here is derived from an EMBL/GenBank/DDBJ whole genome shotgun (WGS) entry which is preliminary data.</text>
</comment>
<evidence type="ECO:0000313" key="8">
    <source>
        <dbReference type="EMBL" id="MBA2117108.1"/>
    </source>
</evidence>
<comment type="function">
    <text evidence="7">NDH-1 shuttles electrons from NADH, via FMN and iron-sulfur (Fe-S) centers, to quinones in the respiratory chain. The immediate electron acceptor for the enzyme in this species is believed to be ubiquinone. Couples the redox reaction to proton translocation (for every two electrons transferred, four hydrogen ions are translocated across the cytoplasmic membrane), and thus conserves the redox energy in a proton gradient.</text>
</comment>
<dbReference type="EMBL" id="JABRWO010000013">
    <property type="protein sequence ID" value="MBA2117108.1"/>
    <property type="molecule type" value="Genomic_DNA"/>
</dbReference>
<keyword evidence="7" id="KW-0830">Ubiquinone</keyword>
<dbReference type="Pfam" id="PF00420">
    <property type="entry name" value="Oxidored_q2"/>
    <property type="match status" value="1"/>
</dbReference>
<keyword evidence="7" id="KW-1278">Translocase</keyword>
<organism evidence="8 9">
    <name type="scientific">Bremerella alba</name>
    <dbReference type="NCBI Taxonomy" id="980252"/>
    <lineage>
        <taxon>Bacteria</taxon>
        <taxon>Pseudomonadati</taxon>
        <taxon>Planctomycetota</taxon>
        <taxon>Planctomycetia</taxon>
        <taxon>Pirellulales</taxon>
        <taxon>Pirellulaceae</taxon>
        <taxon>Bremerella</taxon>
    </lineage>
</organism>
<keyword evidence="7" id="KW-0520">NAD</keyword>
<dbReference type="EC" id="7.1.1.-" evidence="7"/>
<dbReference type="HAMAP" id="MF_01456">
    <property type="entry name" value="NDH1_NuoK"/>
    <property type="match status" value="1"/>
</dbReference>
<dbReference type="RefSeq" id="WP_207398498.1">
    <property type="nucleotide sequence ID" value="NZ_JABRWO010000013.1"/>
</dbReference>
<keyword evidence="3 7" id="KW-0813">Transport</keyword>
<comment type="subcellular location">
    <subcellularLocation>
        <location evidence="7">Cell membrane</location>
        <topology evidence="7">Multi-pass membrane protein</topology>
    </subcellularLocation>
    <subcellularLocation>
        <location evidence="1">Membrane</location>
        <topology evidence="1">Multi-pass membrane protein</topology>
    </subcellularLocation>
</comment>
<keyword evidence="9" id="KW-1185">Reference proteome</keyword>
<accession>A0A7V8V8Y3</accession>
<sequence length="111" mass="11787">MSFLSEPVGLSHFLAVGAFLFVTGVVCMATKRNALGILMGIELVLNGSIVNFVGFASPYFREENLGLDGHMIALFVIVLAAAEAAVALAIALNFYNNHATIDVDRADELKG</sequence>
<keyword evidence="7" id="KW-1003">Cell membrane</keyword>
<evidence type="ECO:0000256" key="4">
    <source>
        <dbReference type="ARBA" id="ARBA00022692"/>
    </source>
</evidence>
<dbReference type="PANTHER" id="PTHR11434">
    <property type="entry name" value="NADH-UBIQUINONE OXIDOREDUCTASE SUBUNIT ND4L"/>
    <property type="match status" value="1"/>
</dbReference>
<reference evidence="8 9" key="1">
    <citation type="submission" date="2020-05" db="EMBL/GenBank/DDBJ databases">
        <title>Bremerella alba sp. nov., a novel planctomycete isolated from the surface of the macroalga Fucus spiralis.</title>
        <authorList>
            <person name="Godinho O."/>
            <person name="Botelho R."/>
            <person name="Albuquerque L."/>
            <person name="Wiegand S."/>
            <person name="Da Costa M.S."/>
            <person name="Lobo-Da-Cunha A."/>
            <person name="Jogler C."/>
            <person name="Lage O.M."/>
        </authorList>
    </citation>
    <scope>NUCLEOTIDE SEQUENCE [LARGE SCALE GENOMIC DNA]</scope>
    <source>
        <strain evidence="8 9">FF15</strain>
    </source>
</reference>
<dbReference type="GO" id="GO:0005886">
    <property type="term" value="C:plasma membrane"/>
    <property type="evidence" value="ECO:0007669"/>
    <property type="project" value="UniProtKB-SubCell"/>
</dbReference>
<dbReference type="Gene3D" id="1.10.287.3510">
    <property type="match status" value="1"/>
</dbReference>
<keyword evidence="6 7" id="KW-0472">Membrane</keyword>
<evidence type="ECO:0000256" key="1">
    <source>
        <dbReference type="ARBA" id="ARBA00004141"/>
    </source>
</evidence>
<gene>
    <name evidence="7 8" type="primary">nuoK</name>
    <name evidence="8" type="ORF">HOV93_43030</name>
</gene>
<feature type="transmembrane region" description="Helical" evidence="7">
    <location>
        <begin position="12"/>
        <end position="30"/>
    </location>
</feature>
<dbReference type="InterPro" id="IPR039428">
    <property type="entry name" value="NUOK/Mnh_C1-like"/>
</dbReference>
<dbReference type="Proteomes" id="UP000551616">
    <property type="component" value="Unassembled WGS sequence"/>
</dbReference>
<keyword evidence="4 7" id="KW-0812">Transmembrane</keyword>
<keyword evidence="5 7" id="KW-1133">Transmembrane helix</keyword>
<dbReference type="NCBIfam" id="NF004320">
    <property type="entry name" value="PRK05715.1-2"/>
    <property type="match status" value="1"/>
</dbReference>
<dbReference type="GO" id="GO:0048038">
    <property type="term" value="F:quinone binding"/>
    <property type="evidence" value="ECO:0007669"/>
    <property type="project" value="UniProtKB-KW"/>
</dbReference>
<evidence type="ECO:0000256" key="3">
    <source>
        <dbReference type="ARBA" id="ARBA00022448"/>
    </source>
</evidence>
<name>A0A7V8V8Y3_9BACT</name>
<evidence type="ECO:0000313" key="9">
    <source>
        <dbReference type="Proteomes" id="UP000551616"/>
    </source>
</evidence>
<proteinExistence type="inferred from homology"/>
<comment type="similarity">
    <text evidence="2 7">Belongs to the complex I subunit 4L family.</text>
</comment>
<feature type="transmembrane region" description="Helical" evidence="7">
    <location>
        <begin position="72"/>
        <end position="95"/>
    </location>
</feature>
<keyword evidence="7" id="KW-0874">Quinone</keyword>
<dbReference type="PANTHER" id="PTHR11434:SF16">
    <property type="entry name" value="NADH-UBIQUINONE OXIDOREDUCTASE CHAIN 4L"/>
    <property type="match status" value="1"/>
</dbReference>
<evidence type="ECO:0000256" key="6">
    <source>
        <dbReference type="ARBA" id="ARBA00023136"/>
    </source>
</evidence>